<protein>
    <recommendedName>
        <fullName evidence="2">PIN domain-containing protein</fullName>
    </recommendedName>
</protein>
<dbReference type="Pfam" id="PF01850">
    <property type="entry name" value="PIN"/>
    <property type="match status" value="1"/>
</dbReference>
<dbReference type="Gene3D" id="3.40.50.1010">
    <property type="entry name" value="5'-nuclease"/>
    <property type="match status" value="1"/>
</dbReference>
<comment type="caution">
    <text evidence="3">The sequence shown here is derived from an EMBL/GenBank/DDBJ whole genome shotgun (WGS) entry which is preliminary data.</text>
</comment>
<gene>
    <name evidence="3" type="ORF">US99_C0026G0003</name>
</gene>
<reference evidence="3 4" key="1">
    <citation type="journal article" date="2015" name="Nature">
        <title>rRNA introns, odd ribosomes, and small enigmatic genomes across a large radiation of phyla.</title>
        <authorList>
            <person name="Brown C.T."/>
            <person name="Hug L.A."/>
            <person name="Thomas B.C."/>
            <person name="Sharon I."/>
            <person name="Castelle C.J."/>
            <person name="Singh A."/>
            <person name="Wilkins M.J."/>
            <person name="Williams K.H."/>
            <person name="Banfield J.F."/>
        </authorList>
    </citation>
    <scope>NUCLEOTIDE SEQUENCE [LARGE SCALE GENOMIC DNA]</scope>
</reference>
<evidence type="ECO:0000259" key="2">
    <source>
        <dbReference type="Pfam" id="PF01850"/>
    </source>
</evidence>
<dbReference type="Proteomes" id="UP000034324">
    <property type="component" value="Unassembled WGS sequence"/>
</dbReference>
<organism evidence="3 4">
    <name type="scientific">Candidatus Daviesbacteria bacterium GW2011_GWF2_38_6</name>
    <dbReference type="NCBI Taxonomy" id="1618432"/>
    <lineage>
        <taxon>Bacteria</taxon>
        <taxon>Candidatus Daviesiibacteriota</taxon>
    </lineage>
</organism>
<dbReference type="PANTHER" id="PTHR35901">
    <property type="entry name" value="RIBONUCLEASE VAPC3"/>
    <property type="match status" value="1"/>
</dbReference>
<name>A0A0G0KF87_9BACT</name>
<dbReference type="EMBL" id="LBVC01000026">
    <property type="protein sequence ID" value="KKQ78288.1"/>
    <property type="molecule type" value="Genomic_DNA"/>
</dbReference>
<dbReference type="InterPro" id="IPR002716">
    <property type="entry name" value="PIN_dom"/>
</dbReference>
<feature type="domain" description="PIN" evidence="2">
    <location>
        <begin position="5"/>
        <end position="128"/>
    </location>
</feature>
<dbReference type="InterPro" id="IPR029060">
    <property type="entry name" value="PIN-like_dom_sf"/>
</dbReference>
<dbReference type="PANTHER" id="PTHR35901:SF1">
    <property type="entry name" value="EXONUCLEASE VAPC9"/>
    <property type="match status" value="1"/>
</dbReference>
<dbReference type="AlphaFoldDB" id="A0A0G0KF87"/>
<dbReference type="SUPFAM" id="SSF88723">
    <property type="entry name" value="PIN domain-like"/>
    <property type="match status" value="1"/>
</dbReference>
<dbReference type="InterPro" id="IPR044153">
    <property type="entry name" value="PIN_Pae0151-like"/>
</dbReference>
<evidence type="ECO:0000313" key="4">
    <source>
        <dbReference type="Proteomes" id="UP000034324"/>
    </source>
</evidence>
<dbReference type="InterPro" id="IPR051619">
    <property type="entry name" value="TypeII_TA_RNase_PINc/VapC"/>
</dbReference>
<dbReference type="CDD" id="cd09873">
    <property type="entry name" value="PIN_Pae0151-like"/>
    <property type="match status" value="1"/>
</dbReference>
<proteinExistence type="predicted"/>
<evidence type="ECO:0000256" key="1">
    <source>
        <dbReference type="ARBA" id="ARBA00022842"/>
    </source>
</evidence>
<evidence type="ECO:0000313" key="3">
    <source>
        <dbReference type="EMBL" id="KKQ78288.1"/>
    </source>
</evidence>
<sequence length="147" mass="16425">MASTIVIDASVVAKWLLPDEQGSAAANRVKKDLVERTLLIAVPVFIFYEVNNLLKSAALSSRIDPKKAAAAYEGFLNLELSVYSSKEILKHTLDKAFELDISSYDASYVALAEYLQVPFYTADEKLVKKSQSKWVKDLEEYLENLGD</sequence>
<accession>A0A0G0KF87</accession>
<keyword evidence="1" id="KW-0460">Magnesium</keyword>